<dbReference type="Proteomes" id="UP001073227">
    <property type="component" value="Unassembled WGS sequence"/>
</dbReference>
<keyword evidence="2" id="KW-1185">Reference proteome</keyword>
<sequence>MTEPQPESIRLVPHRDILATKLIKICPQLKSPRSRKIMSAIKPGLKGKWWVLRNYPWHQSRHFQNQRSFRTQQLRPPSIAGQWHRSQAHKIAISGDVPTMPPHPVRYAHRKGCEVIVRTGEILQPKRTLGILRIEERPRISATEKLARYIASRFDDLRQLSKRHEDAIGRGEGPPDAA</sequence>
<name>A0ABT3Z9N0_9HYPH</name>
<dbReference type="RefSeq" id="WP_267654056.1">
    <property type="nucleotide sequence ID" value="NZ_JAOVZR010000001.1"/>
</dbReference>
<comment type="caution">
    <text evidence="1">The sequence shown here is derived from an EMBL/GenBank/DDBJ whole genome shotgun (WGS) entry which is preliminary data.</text>
</comment>
<evidence type="ECO:0000313" key="1">
    <source>
        <dbReference type="EMBL" id="MCY0148492.1"/>
    </source>
</evidence>
<evidence type="ECO:0000313" key="2">
    <source>
        <dbReference type="Proteomes" id="UP001073227"/>
    </source>
</evidence>
<proteinExistence type="predicted"/>
<organism evidence="1 2">
    <name type="scientific">Hoeflea algicola</name>
    <dbReference type="NCBI Taxonomy" id="2983763"/>
    <lineage>
        <taxon>Bacteria</taxon>
        <taxon>Pseudomonadati</taxon>
        <taxon>Pseudomonadota</taxon>
        <taxon>Alphaproteobacteria</taxon>
        <taxon>Hyphomicrobiales</taxon>
        <taxon>Rhizobiaceae</taxon>
        <taxon>Hoeflea</taxon>
    </lineage>
</organism>
<reference evidence="1" key="1">
    <citation type="submission" date="2022-10" db="EMBL/GenBank/DDBJ databases">
        <title>Hoeflea sp. G2-23, isolated from marine algae.</title>
        <authorList>
            <person name="Kristyanto S."/>
            <person name="Kim J.M."/>
            <person name="Jeon C.O."/>
        </authorList>
    </citation>
    <scope>NUCLEOTIDE SEQUENCE</scope>
    <source>
        <strain evidence="1">G2-23</strain>
    </source>
</reference>
<gene>
    <name evidence="1" type="ORF">OEG84_12395</name>
</gene>
<dbReference type="EMBL" id="JAOVZR010000001">
    <property type="protein sequence ID" value="MCY0148492.1"/>
    <property type="molecule type" value="Genomic_DNA"/>
</dbReference>
<protein>
    <submittedName>
        <fullName evidence="1">Uncharacterized protein</fullName>
    </submittedName>
</protein>
<accession>A0ABT3Z9N0</accession>